<organism evidence="1 2">
    <name type="scientific">Prauserella alba</name>
    <dbReference type="NCBI Taxonomy" id="176898"/>
    <lineage>
        <taxon>Bacteria</taxon>
        <taxon>Bacillati</taxon>
        <taxon>Actinomycetota</taxon>
        <taxon>Actinomycetes</taxon>
        <taxon>Pseudonocardiales</taxon>
        <taxon>Pseudonocardiaceae</taxon>
        <taxon>Prauserella</taxon>
    </lineage>
</organism>
<keyword evidence="2" id="KW-1185">Reference proteome</keyword>
<gene>
    <name evidence="1" type="ORF">GCM10009675_23220</name>
</gene>
<evidence type="ECO:0000313" key="1">
    <source>
        <dbReference type="EMBL" id="GAA1204402.1"/>
    </source>
</evidence>
<accession>A0ABN1VBZ3</accession>
<name>A0ABN1VBZ3_9PSEU</name>
<reference evidence="1 2" key="1">
    <citation type="journal article" date="2019" name="Int. J. Syst. Evol. Microbiol.">
        <title>The Global Catalogue of Microorganisms (GCM) 10K type strain sequencing project: providing services to taxonomists for standard genome sequencing and annotation.</title>
        <authorList>
            <consortium name="The Broad Institute Genomics Platform"/>
            <consortium name="The Broad Institute Genome Sequencing Center for Infectious Disease"/>
            <person name="Wu L."/>
            <person name="Ma J."/>
        </authorList>
    </citation>
    <scope>NUCLEOTIDE SEQUENCE [LARGE SCALE GENOMIC DNA]</scope>
    <source>
        <strain evidence="1 2">JCM 13022</strain>
    </source>
</reference>
<dbReference type="Proteomes" id="UP001500467">
    <property type="component" value="Unassembled WGS sequence"/>
</dbReference>
<comment type="caution">
    <text evidence="1">The sequence shown here is derived from an EMBL/GenBank/DDBJ whole genome shotgun (WGS) entry which is preliminary data.</text>
</comment>
<protein>
    <submittedName>
        <fullName evidence="1">Uncharacterized protein</fullName>
    </submittedName>
</protein>
<proteinExistence type="predicted"/>
<evidence type="ECO:0000313" key="2">
    <source>
        <dbReference type="Proteomes" id="UP001500467"/>
    </source>
</evidence>
<sequence length="57" mass="5900">MAGGRQPRVRGGTGRASRHVESQLNVGIAIVVLDVDALAGFDRGRPVPGEASHSYTG</sequence>
<dbReference type="EMBL" id="BAAALM010000007">
    <property type="protein sequence ID" value="GAA1204402.1"/>
    <property type="molecule type" value="Genomic_DNA"/>
</dbReference>